<keyword evidence="3" id="KW-0223">Dioxygenase</keyword>
<evidence type="ECO:0000313" key="8">
    <source>
        <dbReference type="RefSeq" id="XP_017778190.1"/>
    </source>
</evidence>
<dbReference type="PROSITE" id="PS51471">
    <property type="entry name" value="FE2OG_OXY"/>
    <property type="match status" value="1"/>
</dbReference>
<evidence type="ECO:0000256" key="5">
    <source>
        <dbReference type="ARBA" id="ARBA00023004"/>
    </source>
</evidence>
<keyword evidence="7" id="KW-1185">Reference proteome</keyword>
<dbReference type="InterPro" id="IPR027450">
    <property type="entry name" value="AlkB-like"/>
</dbReference>
<keyword evidence="5" id="KW-0408">Iron</keyword>
<dbReference type="InterPro" id="IPR005123">
    <property type="entry name" value="Oxoglu/Fe-dep_dioxygenase_dom"/>
</dbReference>
<reference evidence="8" key="1">
    <citation type="submission" date="2025-08" db="UniProtKB">
        <authorList>
            <consortium name="RefSeq"/>
        </authorList>
    </citation>
    <scope>IDENTIFICATION</scope>
    <source>
        <tissue evidence="8">Whole Larva</tissue>
    </source>
</reference>
<gene>
    <name evidence="8" type="primary">LOC108563895</name>
</gene>
<name>A0ABM1MUE0_NICVS</name>
<evidence type="ECO:0000259" key="6">
    <source>
        <dbReference type="PROSITE" id="PS51471"/>
    </source>
</evidence>
<evidence type="ECO:0000256" key="4">
    <source>
        <dbReference type="ARBA" id="ARBA00023002"/>
    </source>
</evidence>
<evidence type="ECO:0000313" key="7">
    <source>
        <dbReference type="Proteomes" id="UP000695000"/>
    </source>
</evidence>
<dbReference type="PANTHER" id="PTHR16557:SF2">
    <property type="entry name" value="NUCLEIC ACID DIOXYGENASE ALKBH1"/>
    <property type="match status" value="1"/>
</dbReference>
<dbReference type="InterPro" id="IPR004574">
    <property type="entry name" value="Alkb"/>
</dbReference>
<protein>
    <submittedName>
        <fullName evidence="8">DNA demethylase ALKBH1</fullName>
    </submittedName>
</protein>
<proteinExistence type="predicted"/>
<sequence>MFKESFKYYKSKKPPPVLDDVIDFHQIEDVDSSLYRKKEKLESVDCIHGLIPANEWEIYEIEANPGLIYIKNPFTTAGQNYWSVRCLRDFTKKPNKLNIDAHNLLPTGVDWWDYCEKDDSVLKKLRWATLGYHHDWDTKVYNEESKNEFPGDLNELCCSICNQLNFKKFNAEAAIINFYHLDSTLSGHTDHSEQNLEAPLLSFSFGSSAIFLLGGQTLDVKPTALMIRSGDVIIMSRDSRLSYHGVPRILEPSVVTWEDSYDRYSNYLKNNRINMNVRQVLNRSEKRLIN</sequence>
<organism evidence="7 8">
    <name type="scientific">Nicrophorus vespilloides</name>
    <name type="common">Boreal carrion beetle</name>
    <dbReference type="NCBI Taxonomy" id="110193"/>
    <lineage>
        <taxon>Eukaryota</taxon>
        <taxon>Metazoa</taxon>
        <taxon>Ecdysozoa</taxon>
        <taxon>Arthropoda</taxon>
        <taxon>Hexapoda</taxon>
        <taxon>Insecta</taxon>
        <taxon>Pterygota</taxon>
        <taxon>Neoptera</taxon>
        <taxon>Endopterygota</taxon>
        <taxon>Coleoptera</taxon>
        <taxon>Polyphaga</taxon>
        <taxon>Staphyliniformia</taxon>
        <taxon>Silphidae</taxon>
        <taxon>Nicrophorinae</taxon>
        <taxon>Nicrophorus</taxon>
    </lineage>
</organism>
<dbReference type="Proteomes" id="UP000695000">
    <property type="component" value="Unplaced"/>
</dbReference>
<comment type="cofactor">
    <cofactor evidence="1">
        <name>Fe(2+)</name>
        <dbReference type="ChEBI" id="CHEBI:29033"/>
    </cofactor>
</comment>
<keyword evidence="4" id="KW-0560">Oxidoreductase</keyword>
<dbReference type="Pfam" id="PF13532">
    <property type="entry name" value="2OG-FeII_Oxy_2"/>
    <property type="match status" value="1"/>
</dbReference>
<keyword evidence="2" id="KW-0479">Metal-binding</keyword>
<dbReference type="SUPFAM" id="SSF51197">
    <property type="entry name" value="Clavaminate synthase-like"/>
    <property type="match status" value="1"/>
</dbReference>
<dbReference type="GeneID" id="108563895"/>
<dbReference type="RefSeq" id="XP_017778190.1">
    <property type="nucleotide sequence ID" value="XM_017922701.1"/>
</dbReference>
<evidence type="ECO:0000256" key="2">
    <source>
        <dbReference type="ARBA" id="ARBA00022723"/>
    </source>
</evidence>
<accession>A0ABM1MUE0</accession>
<evidence type="ECO:0000256" key="1">
    <source>
        <dbReference type="ARBA" id="ARBA00001954"/>
    </source>
</evidence>
<dbReference type="Gene3D" id="2.60.120.590">
    <property type="entry name" value="Alpha-ketoglutarate-dependent dioxygenase AlkB-like"/>
    <property type="match status" value="1"/>
</dbReference>
<feature type="domain" description="Fe2OG dioxygenase" evidence="6">
    <location>
        <begin position="170"/>
        <end position="281"/>
    </location>
</feature>
<dbReference type="PANTHER" id="PTHR16557">
    <property type="entry name" value="ALKYLATED DNA REPAIR PROTEIN ALKB-RELATED"/>
    <property type="match status" value="1"/>
</dbReference>
<dbReference type="InterPro" id="IPR037151">
    <property type="entry name" value="AlkB-like_sf"/>
</dbReference>
<evidence type="ECO:0000256" key="3">
    <source>
        <dbReference type="ARBA" id="ARBA00022964"/>
    </source>
</evidence>